<dbReference type="Gene3D" id="1.10.101.10">
    <property type="entry name" value="PGBD-like superfamily/PGBD"/>
    <property type="match status" value="1"/>
</dbReference>
<dbReference type="EMBL" id="NHON01000013">
    <property type="protein sequence ID" value="OWJ67458.1"/>
    <property type="molecule type" value="Genomic_DNA"/>
</dbReference>
<gene>
    <name evidence="6" type="ORF">BWR60_09640</name>
</gene>
<dbReference type="Proteomes" id="UP000196655">
    <property type="component" value="Unassembled WGS sequence"/>
</dbReference>
<proteinExistence type="predicted"/>
<feature type="domain" description="Peptidoglycan binding-like" evidence="5">
    <location>
        <begin position="202"/>
        <end position="253"/>
    </location>
</feature>
<dbReference type="Pfam" id="PF01471">
    <property type="entry name" value="PG_binding_1"/>
    <property type="match status" value="1"/>
</dbReference>
<dbReference type="GO" id="GO:0016998">
    <property type="term" value="P:cell wall macromolecule catabolic process"/>
    <property type="evidence" value="ECO:0007669"/>
    <property type="project" value="InterPro"/>
</dbReference>
<dbReference type="PANTHER" id="PTHR22595:SF79">
    <property type="entry name" value="CHITINASE 12"/>
    <property type="match status" value="1"/>
</dbReference>
<comment type="caution">
    <text evidence="6">The sequence shown here is derived from an EMBL/GenBank/DDBJ whole genome shotgun (WGS) entry which is preliminary data.</text>
</comment>
<evidence type="ECO:0000259" key="4">
    <source>
        <dbReference type="Pfam" id="PF00182"/>
    </source>
</evidence>
<dbReference type="InterPro" id="IPR036365">
    <property type="entry name" value="PGBD-like_sf"/>
</dbReference>
<protein>
    <recommendedName>
        <fullName evidence="8">Peptidoglycan binding-like domain-containing protein</fullName>
    </recommendedName>
</protein>
<dbReference type="InterPro" id="IPR023346">
    <property type="entry name" value="Lysozyme-like_dom_sf"/>
</dbReference>
<dbReference type="InterPro" id="IPR036366">
    <property type="entry name" value="PGBDSf"/>
</dbReference>
<keyword evidence="7" id="KW-1185">Reference proteome</keyword>
<dbReference type="InterPro" id="IPR002477">
    <property type="entry name" value="Peptidoglycan-bd-like"/>
</dbReference>
<dbReference type="GO" id="GO:0004568">
    <property type="term" value="F:chitinase activity"/>
    <property type="evidence" value="ECO:0007669"/>
    <property type="project" value="InterPro"/>
</dbReference>
<dbReference type="SUPFAM" id="SSF53955">
    <property type="entry name" value="Lysozyme-like"/>
    <property type="match status" value="1"/>
</dbReference>
<evidence type="ECO:0000259" key="5">
    <source>
        <dbReference type="Pfam" id="PF01471"/>
    </source>
</evidence>
<accession>A0A211ZQA2</accession>
<sequence>MRQPAREGRPAQPAPRRPQIGETMITADQMLALAPGADVPLVDALAPAYALLLPVWQIDTPLRVAHFVAQTCLETDHFRTLREYGGSQARYAPYFGRGCIQLTWDTNYAKAGQALGLPLLAKPDLVATPALGAIVACMYWSEHNLNRWADADDAASVSRAINRGSASSDKPANHEAERIALTAKAKAIWGATAPSIGSRSTVALQRALNRLGAAPKLATDGALGPLTAEAVRQFQAAHGLVTDGNAGPKTWAAVDDAIAELEA</sequence>
<dbReference type="GO" id="GO:0006952">
    <property type="term" value="P:defense response"/>
    <property type="evidence" value="ECO:0007669"/>
    <property type="project" value="UniProtKB-KW"/>
</dbReference>
<name>A0A211ZQA2_9PROT</name>
<dbReference type="PANTHER" id="PTHR22595">
    <property type="entry name" value="CHITINASE-RELATED"/>
    <property type="match status" value="1"/>
</dbReference>
<evidence type="ECO:0000313" key="6">
    <source>
        <dbReference type="EMBL" id="OWJ67458.1"/>
    </source>
</evidence>
<evidence type="ECO:0000256" key="2">
    <source>
        <dbReference type="ARBA" id="ARBA00023157"/>
    </source>
</evidence>
<dbReference type="InterPro" id="IPR000726">
    <property type="entry name" value="Glyco_hydro_19_cat"/>
</dbReference>
<dbReference type="Pfam" id="PF00182">
    <property type="entry name" value="Glyco_hydro_19"/>
    <property type="match status" value="1"/>
</dbReference>
<feature type="region of interest" description="Disordered" evidence="3">
    <location>
        <begin position="1"/>
        <end position="20"/>
    </location>
</feature>
<reference evidence="7" key="1">
    <citation type="submission" date="2017-05" db="EMBL/GenBank/DDBJ databases">
        <authorList>
            <person name="Macchi M."/>
            <person name="Festa S."/>
            <person name="Coppotelli B.M."/>
            <person name="Morelli I.S."/>
        </authorList>
    </citation>
    <scope>NUCLEOTIDE SEQUENCE [LARGE SCALE GENOMIC DNA]</scope>
    <source>
        <strain evidence="7">I</strain>
    </source>
</reference>
<organism evidence="6 7">
    <name type="scientific">Inquilinus limosus</name>
    <dbReference type="NCBI Taxonomy" id="171674"/>
    <lineage>
        <taxon>Bacteria</taxon>
        <taxon>Pseudomonadati</taxon>
        <taxon>Pseudomonadota</taxon>
        <taxon>Alphaproteobacteria</taxon>
        <taxon>Rhodospirillales</taxon>
        <taxon>Rhodospirillaceae</taxon>
        <taxon>Inquilinus</taxon>
    </lineage>
</organism>
<dbReference type="Gene3D" id="1.10.530.10">
    <property type="match status" value="1"/>
</dbReference>
<evidence type="ECO:0000313" key="7">
    <source>
        <dbReference type="Proteomes" id="UP000196655"/>
    </source>
</evidence>
<evidence type="ECO:0008006" key="8">
    <source>
        <dbReference type="Google" id="ProtNLM"/>
    </source>
</evidence>
<keyword evidence="2" id="KW-1015">Disulfide bond</keyword>
<dbReference type="AlphaFoldDB" id="A0A211ZQA2"/>
<dbReference type="GO" id="GO:0006032">
    <property type="term" value="P:chitin catabolic process"/>
    <property type="evidence" value="ECO:0007669"/>
    <property type="project" value="InterPro"/>
</dbReference>
<keyword evidence="1" id="KW-0611">Plant defense</keyword>
<feature type="domain" description="Glycoside hydrolase family 19 catalytic" evidence="4">
    <location>
        <begin position="91"/>
        <end position="141"/>
    </location>
</feature>
<evidence type="ECO:0000256" key="1">
    <source>
        <dbReference type="ARBA" id="ARBA00022821"/>
    </source>
</evidence>
<dbReference type="SUPFAM" id="SSF47090">
    <property type="entry name" value="PGBD-like"/>
    <property type="match status" value="1"/>
</dbReference>
<evidence type="ECO:0000256" key="3">
    <source>
        <dbReference type="SAM" id="MobiDB-lite"/>
    </source>
</evidence>